<accession>A0A0R3MVC7</accession>
<evidence type="ECO:0000256" key="5">
    <source>
        <dbReference type="ARBA" id="ARBA00023136"/>
    </source>
</evidence>
<dbReference type="GO" id="GO:0005886">
    <property type="term" value="C:plasma membrane"/>
    <property type="evidence" value="ECO:0007669"/>
    <property type="project" value="UniProtKB-SubCell"/>
</dbReference>
<evidence type="ECO:0000256" key="4">
    <source>
        <dbReference type="ARBA" id="ARBA00022989"/>
    </source>
</evidence>
<evidence type="ECO:0000256" key="2">
    <source>
        <dbReference type="ARBA" id="ARBA00022475"/>
    </source>
</evidence>
<dbReference type="GO" id="GO:0015658">
    <property type="term" value="F:branched-chain amino acid transmembrane transporter activity"/>
    <property type="evidence" value="ECO:0007669"/>
    <property type="project" value="InterPro"/>
</dbReference>
<evidence type="ECO:0000313" key="8">
    <source>
        <dbReference type="Proteomes" id="UP000052023"/>
    </source>
</evidence>
<keyword evidence="8" id="KW-1185">Reference proteome</keyword>
<feature type="transmembrane region" description="Helical" evidence="6">
    <location>
        <begin position="144"/>
        <end position="166"/>
    </location>
</feature>
<dbReference type="InterPro" id="IPR001851">
    <property type="entry name" value="ABC_transp_permease"/>
</dbReference>
<dbReference type="PANTHER" id="PTHR30482:SF10">
    <property type="entry name" value="HIGH-AFFINITY BRANCHED-CHAIN AMINO ACID TRANSPORT PROTEIN BRAE"/>
    <property type="match status" value="1"/>
</dbReference>
<feature type="transmembrane region" description="Helical" evidence="6">
    <location>
        <begin position="283"/>
        <end position="305"/>
    </location>
</feature>
<feature type="transmembrane region" description="Helical" evidence="6">
    <location>
        <begin position="317"/>
        <end position="343"/>
    </location>
</feature>
<feature type="transmembrane region" description="Helical" evidence="6">
    <location>
        <begin position="228"/>
        <end position="247"/>
    </location>
</feature>
<feature type="transmembrane region" description="Helical" evidence="6">
    <location>
        <begin position="173"/>
        <end position="191"/>
    </location>
</feature>
<feature type="transmembrane region" description="Helical" evidence="6">
    <location>
        <begin position="93"/>
        <end position="112"/>
    </location>
</feature>
<proteinExistence type="predicted"/>
<dbReference type="Pfam" id="PF02653">
    <property type="entry name" value="BPD_transp_2"/>
    <property type="match status" value="1"/>
</dbReference>
<feature type="transmembrane region" description="Helical" evidence="6">
    <location>
        <begin position="355"/>
        <end position="374"/>
    </location>
</feature>
<dbReference type="AlphaFoldDB" id="A0A0R3MVC7"/>
<dbReference type="EMBL" id="LLYA01000172">
    <property type="protein sequence ID" value="KRR21222.1"/>
    <property type="molecule type" value="Genomic_DNA"/>
</dbReference>
<evidence type="ECO:0000313" key="7">
    <source>
        <dbReference type="EMBL" id="KRR21222.1"/>
    </source>
</evidence>
<evidence type="ECO:0000256" key="1">
    <source>
        <dbReference type="ARBA" id="ARBA00004651"/>
    </source>
</evidence>
<keyword evidence="3 6" id="KW-0812">Transmembrane</keyword>
<comment type="caution">
    <text evidence="7">The sequence shown here is derived from an EMBL/GenBank/DDBJ whole genome shotgun (WGS) entry which is preliminary data.</text>
</comment>
<dbReference type="PANTHER" id="PTHR30482">
    <property type="entry name" value="HIGH-AFFINITY BRANCHED-CHAIN AMINO ACID TRANSPORT SYSTEM PERMEASE"/>
    <property type="match status" value="1"/>
</dbReference>
<sequence length="387" mass="41543">MAISGNDGGRSLLPGAAAVVLVTVFLIILLRVENQKAIIALLALGIGAVIAANRLGLLKPVAHSFSEREDALGLLAIVATFAVGAVFHEDHFVLLLVCTVVLYTVATLGLSIQFGYAGVLNFAGASFFGIGAYTAAVLSQHTAVPHLLVLLIGGLMAALIGSLLLLPVLRTRGHYAAVVTIAFALLFKTFLEVNDVLGGPQGLQVRGMTILGWSFNDNIEIGGVELSFYLNYFVMSMMIVVLAFVVVRRLERSWIGLNLDALRLDETAAGCFGLNIVRWKITAFLLGNSLIGVAGTLHGMVVGFVQPNNYTFADSLVLVSILLLGGIGNPWGVAVATVIVVIVPEKLQVIQEYRFFLYAALVMMVLLFRPEGLLPRPVRRYFPGWRP</sequence>
<feature type="transmembrane region" description="Helical" evidence="6">
    <location>
        <begin position="119"/>
        <end position="138"/>
    </location>
</feature>
<comment type="subcellular location">
    <subcellularLocation>
        <location evidence="1">Cell membrane</location>
        <topology evidence="1">Multi-pass membrane protein</topology>
    </subcellularLocation>
</comment>
<reference evidence="7 8" key="1">
    <citation type="submission" date="2014-03" db="EMBL/GenBank/DDBJ databases">
        <title>Bradyrhizobium valentinum sp. nov., isolated from effective nodules of Lupinus mariae-josephae, a lupine endemic of basic-lime soils in Eastern Spain.</title>
        <authorList>
            <person name="Duran D."/>
            <person name="Rey L."/>
            <person name="Navarro A."/>
            <person name="Busquets A."/>
            <person name="Imperial J."/>
            <person name="Ruiz-Argueso T."/>
        </authorList>
    </citation>
    <scope>NUCLEOTIDE SEQUENCE [LARGE SCALE GENOMIC DNA]</scope>
    <source>
        <strain evidence="7 8">Ro19</strain>
    </source>
</reference>
<keyword evidence="5 6" id="KW-0472">Membrane</keyword>
<keyword evidence="4 6" id="KW-1133">Transmembrane helix</keyword>
<protein>
    <submittedName>
        <fullName evidence="7">ABC transporter permease</fullName>
    </submittedName>
</protein>
<dbReference type="Proteomes" id="UP000052023">
    <property type="component" value="Unassembled WGS sequence"/>
</dbReference>
<evidence type="ECO:0000256" key="3">
    <source>
        <dbReference type="ARBA" id="ARBA00022692"/>
    </source>
</evidence>
<feature type="transmembrane region" description="Helical" evidence="6">
    <location>
        <begin position="70"/>
        <end position="87"/>
    </location>
</feature>
<dbReference type="CDD" id="cd06581">
    <property type="entry name" value="TM_PBP1_LivM_like"/>
    <property type="match status" value="1"/>
</dbReference>
<feature type="transmembrane region" description="Helical" evidence="6">
    <location>
        <begin position="38"/>
        <end position="58"/>
    </location>
</feature>
<evidence type="ECO:0000256" key="6">
    <source>
        <dbReference type="SAM" id="Phobius"/>
    </source>
</evidence>
<keyword evidence="2" id="KW-1003">Cell membrane</keyword>
<organism evidence="7 8">
    <name type="scientific">Bradyrhizobium retamae</name>
    <dbReference type="NCBI Taxonomy" id="1300035"/>
    <lineage>
        <taxon>Bacteria</taxon>
        <taxon>Pseudomonadati</taxon>
        <taxon>Pseudomonadota</taxon>
        <taxon>Alphaproteobacteria</taxon>
        <taxon>Hyphomicrobiales</taxon>
        <taxon>Nitrobacteraceae</taxon>
        <taxon>Bradyrhizobium</taxon>
    </lineage>
</organism>
<feature type="transmembrane region" description="Helical" evidence="6">
    <location>
        <begin position="12"/>
        <end position="32"/>
    </location>
</feature>
<dbReference type="InterPro" id="IPR043428">
    <property type="entry name" value="LivM-like"/>
</dbReference>
<name>A0A0R3MVC7_9BRAD</name>
<gene>
    <name evidence="7" type="ORF">CQ13_30920</name>
</gene>